<comment type="caution">
    <text evidence="1">The sequence shown here is derived from an EMBL/GenBank/DDBJ whole genome shotgun (WGS) entry which is preliminary data.</text>
</comment>
<evidence type="ECO:0000313" key="1">
    <source>
        <dbReference type="EMBL" id="KAF6200540.1"/>
    </source>
</evidence>
<keyword evidence="2" id="KW-1185">Reference proteome</keyword>
<dbReference type="Proteomes" id="UP000466442">
    <property type="component" value="Unassembled WGS sequence"/>
</dbReference>
<gene>
    <name evidence="1" type="ORF">GE061_004983</name>
</gene>
<sequence length="217" mass="24607">MIGLVLISMFVGTSMVHGKVFTPCELAFDLYHHLTAKYGINEFMNYNQETIGLMVCIAAYHDLNTSNLVMTDDGNRREGIFGLVPRVNETEKLNFTDDCIKDDIEYFVEKVLYVPQGSTKNLVKNSFVRDFYEDLCDKFISSHEIYCHLSDYVLGNFPVWIPNDKNLLYGKCYQTPGGKGNPRRCTSMSVDMLDSDPFAPMKLGFNETNSTSSAGFF</sequence>
<organism evidence="1 2">
    <name type="scientific">Apolygus lucorum</name>
    <name type="common">Small green plant bug</name>
    <name type="synonym">Lygocoris lucorum</name>
    <dbReference type="NCBI Taxonomy" id="248454"/>
    <lineage>
        <taxon>Eukaryota</taxon>
        <taxon>Metazoa</taxon>
        <taxon>Ecdysozoa</taxon>
        <taxon>Arthropoda</taxon>
        <taxon>Hexapoda</taxon>
        <taxon>Insecta</taxon>
        <taxon>Pterygota</taxon>
        <taxon>Neoptera</taxon>
        <taxon>Paraneoptera</taxon>
        <taxon>Hemiptera</taxon>
        <taxon>Heteroptera</taxon>
        <taxon>Panheteroptera</taxon>
        <taxon>Cimicomorpha</taxon>
        <taxon>Miridae</taxon>
        <taxon>Mirini</taxon>
        <taxon>Apolygus</taxon>
    </lineage>
</organism>
<dbReference type="SUPFAM" id="SSF53955">
    <property type="entry name" value="Lysozyme-like"/>
    <property type="match status" value="1"/>
</dbReference>
<reference evidence="1" key="1">
    <citation type="journal article" date="2021" name="Mol. Ecol. Resour.">
        <title>Apolygus lucorum genome provides insights into omnivorousness and mesophyll feeding.</title>
        <authorList>
            <person name="Liu Y."/>
            <person name="Liu H."/>
            <person name="Wang H."/>
            <person name="Huang T."/>
            <person name="Liu B."/>
            <person name="Yang B."/>
            <person name="Yin L."/>
            <person name="Li B."/>
            <person name="Zhang Y."/>
            <person name="Zhang S."/>
            <person name="Jiang F."/>
            <person name="Zhang X."/>
            <person name="Ren Y."/>
            <person name="Wang B."/>
            <person name="Wang S."/>
            <person name="Lu Y."/>
            <person name="Wu K."/>
            <person name="Fan W."/>
            <person name="Wang G."/>
        </authorList>
    </citation>
    <scope>NUCLEOTIDE SEQUENCE</scope>
    <source>
        <strain evidence="1">12Hb</strain>
    </source>
</reference>
<name>A0A6A4ILU9_APOLU</name>
<accession>A0A6A4ILU9</accession>
<dbReference type="AlphaFoldDB" id="A0A6A4ILU9"/>
<dbReference type="EMBL" id="WIXP02000013">
    <property type="protein sequence ID" value="KAF6200540.1"/>
    <property type="molecule type" value="Genomic_DNA"/>
</dbReference>
<evidence type="ECO:0000313" key="2">
    <source>
        <dbReference type="Proteomes" id="UP000466442"/>
    </source>
</evidence>
<dbReference type="InterPro" id="IPR023346">
    <property type="entry name" value="Lysozyme-like_dom_sf"/>
</dbReference>
<proteinExistence type="predicted"/>
<protein>
    <submittedName>
        <fullName evidence="1">Uncharacterized protein</fullName>
    </submittedName>
</protein>